<feature type="region of interest" description="Disordered" evidence="1">
    <location>
        <begin position="1"/>
        <end position="83"/>
    </location>
</feature>
<sequence>MTAKTAAQSHKRTKKYMEHGQVSHRCPDGGLASRSPPLMSRAVTKKLLLPPGHLESGSSHSELSGGKDTAQDTETESATARTA</sequence>
<protein>
    <submittedName>
        <fullName evidence="2">Uncharacterized protein</fullName>
    </submittedName>
</protein>
<name>A0A5M3N2Y2_CONPW</name>
<dbReference type="AlphaFoldDB" id="A0A5M3N2Y2"/>
<dbReference type="Proteomes" id="UP000053558">
    <property type="component" value="Unassembled WGS sequence"/>
</dbReference>
<proteinExistence type="predicted"/>
<keyword evidence="3" id="KW-1185">Reference proteome</keyword>
<gene>
    <name evidence="2" type="ORF">CONPUDRAFT_80185</name>
</gene>
<organism evidence="2 3">
    <name type="scientific">Coniophora puteana (strain RWD-64-598)</name>
    <name type="common">Brown rot fungus</name>
    <dbReference type="NCBI Taxonomy" id="741705"/>
    <lineage>
        <taxon>Eukaryota</taxon>
        <taxon>Fungi</taxon>
        <taxon>Dikarya</taxon>
        <taxon>Basidiomycota</taxon>
        <taxon>Agaricomycotina</taxon>
        <taxon>Agaricomycetes</taxon>
        <taxon>Agaricomycetidae</taxon>
        <taxon>Boletales</taxon>
        <taxon>Coniophorineae</taxon>
        <taxon>Coniophoraceae</taxon>
        <taxon>Coniophora</taxon>
    </lineage>
</organism>
<evidence type="ECO:0000256" key="1">
    <source>
        <dbReference type="SAM" id="MobiDB-lite"/>
    </source>
</evidence>
<feature type="compositionally biased region" description="Low complexity" evidence="1">
    <location>
        <begin position="52"/>
        <end position="66"/>
    </location>
</feature>
<dbReference type="GeneID" id="19210041"/>
<dbReference type="RefSeq" id="XP_007764336.1">
    <property type="nucleotide sequence ID" value="XM_007766146.1"/>
</dbReference>
<accession>A0A5M3N2Y2</accession>
<evidence type="ECO:0000313" key="2">
    <source>
        <dbReference type="EMBL" id="EIW85728.1"/>
    </source>
</evidence>
<dbReference type="EMBL" id="JH711574">
    <property type="protein sequence ID" value="EIW85728.1"/>
    <property type="molecule type" value="Genomic_DNA"/>
</dbReference>
<dbReference type="KEGG" id="cput:CONPUDRAFT_80185"/>
<evidence type="ECO:0000313" key="3">
    <source>
        <dbReference type="Proteomes" id="UP000053558"/>
    </source>
</evidence>
<reference evidence="3" key="1">
    <citation type="journal article" date="2012" name="Science">
        <title>The Paleozoic origin of enzymatic lignin decomposition reconstructed from 31 fungal genomes.</title>
        <authorList>
            <person name="Floudas D."/>
            <person name="Binder M."/>
            <person name="Riley R."/>
            <person name="Barry K."/>
            <person name="Blanchette R.A."/>
            <person name="Henrissat B."/>
            <person name="Martinez A.T."/>
            <person name="Otillar R."/>
            <person name="Spatafora J.W."/>
            <person name="Yadav J.S."/>
            <person name="Aerts A."/>
            <person name="Benoit I."/>
            <person name="Boyd A."/>
            <person name="Carlson A."/>
            <person name="Copeland A."/>
            <person name="Coutinho P.M."/>
            <person name="de Vries R.P."/>
            <person name="Ferreira P."/>
            <person name="Findley K."/>
            <person name="Foster B."/>
            <person name="Gaskell J."/>
            <person name="Glotzer D."/>
            <person name="Gorecki P."/>
            <person name="Heitman J."/>
            <person name="Hesse C."/>
            <person name="Hori C."/>
            <person name="Igarashi K."/>
            <person name="Jurgens J.A."/>
            <person name="Kallen N."/>
            <person name="Kersten P."/>
            <person name="Kohler A."/>
            <person name="Kuees U."/>
            <person name="Kumar T.K.A."/>
            <person name="Kuo A."/>
            <person name="LaButti K."/>
            <person name="Larrondo L.F."/>
            <person name="Lindquist E."/>
            <person name="Ling A."/>
            <person name="Lombard V."/>
            <person name="Lucas S."/>
            <person name="Lundell T."/>
            <person name="Martin R."/>
            <person name="McLaughlin D.J."/>
            <person name="Morgenstern I."/>
            <person name="Morin E."/>
            <person name="Murat C."/>
            <person name="Nagy L.G."/>
            <person name="Nolan M."/>
            <person name="Ohm R.A."/>
            <person name="Patyshakuliyeva A."/>
            <person name="Rokas A."/>
            <person name="Ruiz-Duenas F.J."/>
            <person name="Sabat G."/>
            <person name="Salamov A."/>
            <person name="Samejima M."/>
            <person name="Schmutz J."/>
            <person name="Slot J.C."/>
            <person name="St John F."/>
            <person name="Stenlid J."/>
            <person name="Sun H."/>
            <person name="Sun S."/>
            <person name="Syed K."/>
            <person name="Tsang A."/>
            <person name="Wiebenga A."/>
            <person name="Young D."/>
            <person name="Pisabarro A."/>
            <person name="Eastwood D.C."/>
            <person name="Martin F."/>
            <person name="Cullen D."/>
            <person name="Grigoriev I.V."/>
            <person name="Hibbett D.S."/>
        </authorList>
    </citation>
    <scope>NUCLEOTIDE SEQUENCE [LARGE SCALE GENOMIC DNA]</scope>
    <source>
        <strain evidence="3">RWD-64-598 SS2</strain>
    </source>
</reference>
<comment type="caution">
    <text evidence="2">The sequence shown here is derived from an EMBL/GenBank/DDBJ whole genome shotgun (WGS) entry which is preliminary data.</text>
</comment>